<dbReference type="Pfam" id="PF01687">
    <property type="entry name" value="Flavokinase"/>
    <property type="match status" value="1"/>
</dbReference>
<feature type="region of interest" description="Disordered" evidence="20">
    <location>
        <begin position="421"/>
        <end position="461"/>
    </location>
</feature>
<dbReference type="EMBL" id="JAULSN010000001">
    <property type="protein sequence ID" value="KAK3384509.1"/>
    <property type="molecule type" value="Genomic_DNA"/>
</dbReference>
<dbReference type="InterPro" id="IPR036291">
    <property type="entry name" value="NAD(P)-bd_dom_sf"/>
</dbReference>
<protein>
    <recommendedName>
        <fullName evidence="7">Riboflavin kinase</fullName>
        <ecNumber evidence="6">2.7.1.26</ecNumber>
    </recommendedName>
    <alternativeName>
        <fullName evidence="18">Flavin mononucleotide kinase 1</fullName>
    </alternativeName>
</protein>
<evidence type="ECO:0000259" key="21">
    <source>
        <dbReference type="SMART" id="SM00904"/>
    </source>
</evidence>
<reference evidence="22" key="1">
    <citation type="journal article" date="2023" name="Mol. Phylogenet. Evol.">
        <title>Genome-scale phylogeny and comparative genomics of the fungal order Sordariales.</title>
        <authorList>
            <person name="Hensen N."/>
            <person name="Bonometti L."/>
            <person name="Westerberg I."/>
            <person name="Brannstrom I.O."/>
            <person name="Guillou S."/>
            <person name="Cros-Aarteil S."/>
            <person name="Calhoun S."/>
            <person name="Haridas S."/>
            <person name="Kuo A."/>
            <person name="Mondo S."/>
            <person name="Pangilinan J."/>
            <person name="Riley R."/>
            <person name="LaButti K."/>
            <person name="Andreopoulos B."/>
            <person name="Lipzen A."/>
            <person name="Chen C."/>
            <person name="Yan M."/>
            <person name="Daum C."/>
            <person name="Ng V."/>
            <person name="Clum A."/>
            <person name="Steindorff A."/>
            <person name="Ohm R.A."/>
            <person name="Martin F."/>
            <person name="Silar P."/>
            <person name="Natvig D.O."/>
            <person name="Lalanne C."/>
            <person name="Gautier V."/>
            <person name="Ament-Velasquez S.L."/>
            <person name="Kruys A."/>
            <person name="Hutchinson M.I."/>
            <person name="Powell A.J."/>
            <person name="Barry K."/>
            <person name="Miller A.N."/>
            <person name="Grigoriev I.V."/>
            <person name="Debuchy R."/>
            <person name="Gladieux P."/>
            <person name="Hiltunen Thoren M."/>
            <person name="Johannesson H."/>
        </authorList>
    </citation>
    <scope>NUCLEOTIDE SEQUENCE</scope>
    <source>
        <strain evidence="22">CBS 958.72</strain>
    </source>
</reference>
<dbReference type="PANTHER" id="PTHR22749">
    <property type="entry name" value="RIBOFLAVIN KINASE/FMN ADENYLYLTRANSFERASE"/>
    <property type="match status" value="1"/>
</dbReference>
<name>A0AAE0NNB8_9PEZI</name>
<evidence type="ECO:0000256" key="19">
    <source>
        <dbReference type="ARBA" id="ARBA00047880"/>
    </source>
</evidence>
<gene>
    <name evidence="22" type="ORF">B0T24DRAFT_646397</name>
</gene>
<evidence type="ECO:0000256" key="16">
    <source>
        <dbReference type="ARBA" id="ARBA00023128"/>
    </source>
</evidence>
<evidence type="ECO:0000313" key="22">
    <source>
        <dbReference type="EMBL" id="KAK3384509.1"/>
    </source>
</evidence>
<feature type="domain" description="Riboflavin kinase" evidence="21">
    <location>
        <begin position="266"/>
        <end position="416"/>
    </location>
</feature>
<dbReference type="Pfam" id="PF01370">
    <property type="entry name" value="Epimerase"/>
    <property type="match status" value="1"/>
</dbReference>
<evidence type="ECO:0000256" key="1">
    <source>
        <dbReference type="ARBA" id="ARBA00003572"/>
    </source>
</evidence>
<comment type="similarity">
    <text evidence="5">Belongs to the flavokinase family.</text>
</comment>
<evidence type="ECO:0000256" key="9">
    <source>
        <dbReference type="ARBA" id="ARBA00022643"/>
    </source>
</evidence>
<dbReference type="GO" id="GO:0008531">
    <property type="term" value="F:riboflavin kinase activity"/>
    <property type="evidence" value="ECO:0007669"/>
    <property type="project" value="UniProtKB-EC"/>
</dbReference>
<dbReference type="GO" id="GO:0005741">
    <property type="term" value="C:mitochondrial outer membrane"/>
    <property type="evidence" value="ECO:0007669"/>
    <property type="project" value="UniProtKB-SubCell"/>
</dbReference>
<evidence type="ECO:0000256" key="17">
    <source>
        <dbReference type="ARBA" id="ARBA00023136"/>
    </source>
</evidence>
<evidence type="ECO:0000256" key="12">
    <source>
        <dbReference type="ARBA" id="ARBA00022777"/>
    </source>
</evidence>
<keyword evidence="17" id="KW-0472">Membrane</keyword>
<dbReference type="Gene3D" id="3.40.50.720">
    <property type="entry name" value="NAD(P)-binding Rossmann-like Domain"/>
    <property type="match status" value="1"/>
</dbReference>
<comment type="similarity">
    <text evidence="4">Belongs to the FMP52 family.</text>
</comment>
<dbReference type="Proteomes" id="UP001287356">
    <property type="component" value="Unassembled WGS sequence"/>
</dbReference>
<evidence type="ECO:0000256" key="11">
    <source>
        <dbReference type="ARBA" id="ARBA00022741"/>
    </source>
</evidence>
<keyword evidence="23" id="KW-1185">Reference proteome</keyword>
<dbReference type="Gene3D" id="2.40.30.30">
    <property type="entry name" value="Riboflavin kinase-like"/>
    <property type="match status" value="1"/>
</dbReference>
<dbReference type="GO" id="GO:0005524">
    <property type="term" value="F:ATP binding"/>
    <property type="evidence" value="ECO:0007669"/>
    <property type="project" value="UniProtKB-KW"/>
</dbReference>
<dbReference type="InterPro" id="IPR023468">
    <property type="entry name" value="Riboflavin_kinase"/>
</dbReference>
<organism evidence="22 23">
    <name type="scientific">Lasiosphaeria ovina</name>
    <dbReference type="NCBI Taxonomy" id="92902"/>
    <lineage>
        <taxon>Eukaryota</taxon>
        <taxon>Fungi</taxon>
        <taxon>Dikarya</taxon>
        <taxon>Ascomycota</taxon>
        <taxon>Pezizomycotina</taxon>
        <taxon>Sordariomycetes</taxon>
        <taxon>Sordariomycetidae</taxon>
        <taxon>Sordariales</taxon>
        <taxon>Lasiosphaeriaceae</taxon>
        <taxon>Lasiosphaeria</taxon>
    </lineage>
</organism>
<dbReference type="SUPFAM" id="SSF51735">
    <property type="entry name" value="NAD(P)-binding Rossmann-fold domains"/>
    <property type="match status" value="1"/>
</dbReference>
<comment type="function">
    <text evidence="1">Catalyzes the phosphorylation of riboflavin (vitamin B2) to form flavin mononucleotide (FMN) coenzyme.</text>
</comment>
<keyword evidence="8" id="KW-0285">Flavoprotein</keyword>
<evidence type="ECO:0000256" key="10">
    <source>
        <dbReference type="ARBA" id="ARBA00022679"/>
    </source>
</evidence>
<dbReference type="EC" id="2.7.1.26" evidence="6"/>
<dbReference type="PANTHER" id="PTHR22749:SF6">
    <property type="entry name" value="RIBOFLAVIN KINASE"/>
    <property type="match status" value="1"/>
</dbReference>
<dbReference type="SUPFAM" id="SSF82114">
    <property type="entry name" value="Riboflavin kinase-like"/>
    <property type="match status" value="1"/>
</dbReference>
<keyword evidence="12" id="KW-0418">Kinase</keyword>
<keyword evidence="11" id="KW-0547">Nucleotide-binding</keyword>
<comment type="pathway">
    <text evidence="3">Cofactor biosynthesis; FMN biosynthesis; FMN from riboflavin (ATP route): step 1/1.</text>
</comment>
<keyword evidence="15" id="KW-0809">Transit peptide</keyword>
<evidence type="ECO:0000256" key="20">
    <source>
        <dbReference type="SAM" id="MobiDB-lite"/>
    </source>
</evidence>
<evidence type="ECO:0000256" key="13">
    <source>
        <dbReference type="ARBA" id="ARBA00022787"/>
    </source>
</evidence>
<keyword evidence="10" id="KW-0808">Transferase</keyword>
<evidence type="ECO:0000313" key="23">
    <source>
        <dbReference type="Proteomes" id="UP001287356"/>
    </source>
</evidence>
<evidence type="ECO:0000256" key="8">
    <source>
        <dbReference type="ARBA" id="ARBA00022630"/>
    </source>
</evidence>
<evidence type="ECO:0000256" key="2">
    <source>
        <dbReference type="ARBA" id="ARBA00004450"/>
    </source>
</evidence>
<evidence type="ECO:0000256" key="14">
    <source>
        <dbReference type="ARBA" id="ARBA00022840"/>
    </source>
</evidence>
<dbReference type="GO" id="GO:0009398">
    <property type="term" value="P:FMN biosynthetic process"/>
    <property type="evidence" value="ECO:0007669"/>
    <property type="project" value="TreeGrafter"/>
</dbReference>
<keyword evidence="9" id="KW-0288">FMN</keyword>
<accession>A0AAE0NNB8</accession>
<keyword evidence="14" id="KW-0067">ATP-binding</keyword>
<dbReference type="SMART" id="SM00904">
    <property type="entry name" value="Flavokinase"/>
    <property type="match status" value="1"/>
</dbReference>
<sequence length="461" mass="47886">MAATTTTTTTTGVTALFGSTGLVGSNILSTLLAGNYPTFASTVQTISRRAPKDTGAKLQAVVEADTAQWASQLSSLAPAPTTVISAVGTTRAAAGGIANQWKIDHDLNVELAKAAKALPSVRTFVFISSAGTRGFIQAPYGRMKNGVEDAIEAAEFDTAIILRPGLIMGDREKPHTGGGLLTGIVHGLGKVFGQGAADAVGQDAVVIARAAVHAAQLAAEGKAPSKFWVVEQRDITMATPASVIAAAAAPPTPGRPSIIGPASGPEPPFPLRMEGRVISGFGRGSKELGIPTANLPVDASATPWISDFKSGVYFGWASLQLPASSPKTATTTPSTTTNNGFTVYPMVMSIGYNPFYRNTVRSAEVHVLHSFAADFYGAPMRLLIAGFIREEKDYAGLEALIADINFDCEVARASLARPAWTPRELSNGSSSSSSSADPSRDRQEGGILDGAETTGKEIKPI</sequence>
<evidence type="ECO:0000256" key="6">
    <source>
        <dbReference type="ARBA" id="ARBA00012105"/>
    </source>
</evidence>
<evidence type="ECO:0000256" key="18">
    <source>
        <dbReference type="ARBA" id="ARBA00029960"/>
    </source>
</evidence>
<keyword evidence="13" id="KW-1000">Mitochondrion outer membrane</keyword>
<evidence type="ECO:0000256" key="4">
    <source>
        <dbReference type="ARBA" id="ARBA00006617"/>
    </source>
</evidence>
<dbReference type="FunFam" id="3.40.50.720:FF:000366">
    <property type="entry name" value="Protein FMP52, mitochondrial"/>
    <property type="match status" value="1"/>
</dbReference>
<dbReference type="AlphaFoldDB" id="A0AAE0NNB8"/>
<comment type="subcellular location">
    <subcellularLocation>
        <location evidence="2">Mitochondrion outer membrane</location>
        <topology evidence="2">Peripheral membrane protein</topology>
    </subcellularLocation>
</comment>
<evidence type="ECO:0000256" key="3">
    <source>
        <dbReference type="ARBA" id="ARBA00005201"/>
    </source>
</evidence>
<proteinExistence type="inferred from homology"/>
<dbReference type="InterPro" id="IPR001509">
    <property type="entry name" value="Epimerase_deHydtase"/>
</dbReference>
<dbReference type="InterPro" id="IPR015865">
    <property type="entry name" value="Riboflavin_kinase_bac/euk"/>
</dbReference>
<evidence type="ECO:0000256" key="15">
    <source>
        <dbReference type="ARBA" id="ARBA00022946"/>
    </source>
</evidence>
<comment type="catalytic activity">
    <reaction evidence="19">
        <text>riboflavin + ATP = FMN + ADP + H(+)</text>
        <dbReference type="Rhea" id="RHEA:14357"/>
        <dbReference type="ChEBI" id="CHEBI:15378"/>
        <dbReference type="ChEBI" id="CHEBI:30616"/>
        <dbReference type="ChEBI" id="CHEBI:57986"/>
        <dbReference type="ChEBI" id="CHEBI:58210"/>
        <dbReference type="ChEBI" id="CHEBI:456216"/>
        <dbReference type="EC" id="2.7.1.26"/>
    </reaction>
</comment>
<dbReference type="InterPro" id="IPR023465">
    <property type="entry name" value="Riboflavin_kinase_dom_sf"/>
</dbReference>
<comment type="caution">
    <text evidence="22">The sequence shown here is derived from an EMBL/GenBank/DDBJ whole genome shotgun (WGS) entry which is preliminary data.</text>
</comment>
<reference evidence="22" key="2">
    <citation type="submission" date="2023-06" db="EMBL/GenBank/DDBJ databases">
        <authorList>
            <consortium name="Lawrence Berkeley National Laboratory"/>
            <person name="Haridas S."/>
            <person name="Hensen N."/>
            <person name="Bonometti L."/>
            <person name="Westerberg I."/>
            <person name="Brannstrom I.O."/>
            <person name="Guillou S."/>
            <person name="Cros-Aarteil S."/>
            <person name="Calhoun S."/>
            <person name="Kuo A."/>
            <person name="Mondo S."/>
            <person name="Pangilinan J."/>
            <person name="Riley R."/>
            <person name="Labutti K."/>
            <person name="Andreopoulos B."/>
            <person name="Lipzen A."/>
            <person name="Chen C."/>
            <person name="Yanf M."/>
            <person name="Daum C."/>
            <person name="Ng V."/>
            <person name="Clum A."/>
            <person name="Steindorff A."/>
            <person name="Ohm R."/>
            <person name="Martin F."/>
            <person name="Silar P."/>
            <person name="Natvig D."/>
            <person name="Lalanne C."/>
            <person name="Gautier V."/>
            <person name="Ament-Velasquez S.L."/>
            <person name="Kruys A."/>
            <person name="Hutchinson M.I."/>
            <person name="Powell A.J."/>
            <person name="Barry K."/>
            <person name="Miller A.N."/>
            <person name="Grigoriev I.V."/>
            <person name="Debuchy R."/>
            <person name="Gladieux P."/>
            <person name="Thoren M.H."/>
            <person name="Johannesson H."/>
        </authorList>
    </citation>
    <scope>NUCLEOTIDE SEQUENCE</scope>
    <source>
        <strain evidence="22">CBS 958.72</strain>
    </source>
</reference>
<dbReference type="GO" id="GO:0009231">
    <property type="term" value="P:riboflavin biosynthetic process"/>
    <property type="evidence" value="ECO:0007669"/>
    <property type="project" value="InterPro"/>
</dbReference>
<keyword evidence="16" id="KW-0496">Mitochondrion</keyword>
<evidence type="ECO:0000256" key="5">
    <source>
        <dbReference type="ARBA" id="ARBA00010108"/>
    </source>
</evidence>
<evidence type="ECO:0000256" key="7">
    <source>
        <dbReference type="ARBA" id="ARBA00017394"/>
    </source>
</evidence>